<proteinExistence type="predicted"/>
<dbReference type="Gene3D" id="3.90.1140.10">
    <property type="entry name" value="Cyclic phosphodiesterase"/>
    <property type="match status" value="1"/>
</dbReference>
<evidence type="ECO:0000313" key="1">
    <source>
        <dbReference type="EMBL" id="MCY6959995.1"/>
    </source>
</evidence>
<keyword evidence="2" id="KW-1185">Reference proteome</keyword>
<gene>
    <name evidence="1" type="ORF">OW729_15345</name>
</gene>
<comment type="caution">
    <text evidence="1">The sequence shown here is derived from an EMBL/GenBank/DDBJ whole genome shotgun (WGS) entry which is preliminary data.</text>
</comment>
<dbReference type="EMBL" id="JAPQFJ010000018">
    <property type="protein sequence ID" value="MCY6959995.1"/>
    <property type="molecule type" value="Genomic_DNA"/>
</dbReference>
<evidence type="ECO:0000313" key="2">
    <source>
        <dbReference type="Proteomes" id="UP001144612"/>
    </source>
</evidence>
<dbReference type="Proteomes" id="UP001144612">
    <property type="component" value="Unassembled WGS sequence"/>
</dbReference>
<sequence length="183" mass="21449">MIYYLVGLLDKHSYKAVEKIQKYLSDKFDLYTDLPVLHITLEVIKDPNINSLLPVLEQIIKKYNKFYINIDGAICFNPPYKSVNLKVEKNDYIMDLIIDINSTLKNNKFTVRENVDDWDLHISLANPYFAKRDWSEEDFSNACIIAHENNFQKTGQITKIELWKPVNDKDSMVVQSFDLYSEA</sequence>
<keyword evidence="1" id="KW-0436">Ligase</keyword>
<protein>
    <submittedName>
        <fullName evidence="1">2'-5' RNA ligase family protein</fullName>
    </submittedName>
</protein>
<dbReference type="RefSeq" id="WP_268062427.1">
    <property type="nucleotide sequence ID" value="NZ_JAPQFJ010000018.1"/>
</dbReference>
<reference evidence="1" key="1">
    <citation type="submission" date="2022-12" db="EMBL/GenBank/DDBJ databases">
        <title>Clostridium sp. nov., isolated from industrial wastewater.</title>
        <authorList>
            <person name="Jiayan W."/>
        </authorList>
    </citation>
    <scope>NUCLEOTIDE SEQUENCE</scope>
    <source>
        <strain evidence="1">ZC22-4</strain>
    </source>
</reference>
<dbReference type="SUPFAM" id="SSF55144">
    <property type="entry name" value="LigT-like"/>
    <property type="match status" value="1"/>
</dbReference>
<dbReference type="InterPro" id="IPR009097">
    <property type="entry name" value="Cyclic_Pdiesterase"/>
</dbReference>
<dbReference type="Pfam" id="PF13563">
    <property type="entry name" value="2_5_RNA_ligase2"/>
    <property type="match status" value="1"/>
</dbReference>
<accession>A0ABT4DCF5</accession>
<dbReference type="GO" id="GO:0016874">
    <property type="term" value="F:ligase activity"/>
    <property type="evidence" value="ECO:0007669"/>
    <property type="project" value="UniProtKB-KW"/>
</dbReference>
<name>A0ABT4DCF5_9CLOT</name>
<organism evidence="1 2">
    <name type="scientific">Clostridium brassicae</name>
    <dbReference type="NCBI Taxonomy" id="2999072"/>
    <lineage>
        <taxon>Bacteria</taxon>
        <taxon>Bacillati</taxon>
        <taxon>Bacillota</taxon>
        <taxon>Clostridia</taxon>
        <taxon>Eubacteriales</taxon>
        <taxon>Clostridiaceae</taxon>
        <taxon>Clostridium</taxon>
    </lineage>
</organism>